<accession>A0ABW4H534</accession>
<feature type="transmembrane region" description="Helical" evidence="1">
    <location>
        <begin position="111"/>
        <end position="135"/>
    </location>
</feature>
<gene>
    <name evidence="2" type="ORF">ACFQ5T_08185</name>
</gene>
<evidence type="ECO:0000313" key="3">
    <source>
        <dbReference type="Proteomes" id="UP001597195"/>
    </source>
</evidence>
<protein>
    <submittedName>
        <fullName evidence="2">DUF2975 domain-containing protein</fullName>
    </submittedName>
</protein>
<sequence length="192" mass="21412">MSKWLKFGINCVIVLGRISIVFAYLLIILPLGNFYPVIKGTLPKTILHNDNFLLLPGKHTVTAAAMQSFPSWPYAILILIGSIILIWAIIKHLKALIIILTNLRDADYFAVTTVGALKQLFIARIAMIIGDLFLASGNQLTRSWFYLVNNDGVMGATWSSAVADVWMAIFFGVIYVAYRYTLTLKAENDLTI</sequence>
<keyword evidence="1" id="KW-0812">Transmembrane</keyword>
<feature type="transmembrane region" description="Helical" evidence="1">
    <location>
        <begin position="7"/>
        <end position="29"/>
    </location>
</feature>
<keyword evidence="1" id="KW-1133">Transmembrane helix</keyword>
<evidence type="ECO:0000313" key="2">
    <source>
        <dbReference type="EMBL" id="MFD1549678.1"/>
    </source>
</evidence>
<dbReference type="InterPro" id="IPR021354">
    <property type="entry name" value="DUF2975"/>
</dbReference>
<feature type="transmembrane region" description="Helical" evidence="1">
    <location>
        <begin position="72"/>
        <end position="90"/>
    </location>
</feature>
<evidence type="ECO:0000256" key="1">
    <source>
        <dbReference type="SAM" id="Phobius"/>
    </source>
</evidence>
<keyword evidence="3" id="KW-1185">Reference proteome</keyword>
<dbReference type="Proteomes" id="UP001597195">
    <property type="component" value="Unassembled WGS sequence"/>
</dbReference>
<comment type="caution">
    <text evidence="2">The sequence shown here is derived from an EMBL/GenBank/DDBJ whole genome shotgun (WGS) entry which is preliminary data.</text>
</comment>
<dbReference type="RefSeq" id="WP_164508890.1">
    <property type="nucleotide sequence ID" value="NZ_JBHTOM010000010.1"/>
</dbReference>
<proteinExistence type="predicted"/>
<dbReference type="EMBL" id="JBHTOM010000010">
    <property type="protein sequence ID" value="MFD1549678.1"/>
    <property type="molecule type" value="Genomic_DNA"/>
</dbReference>
<feature type="transmembrane region" description="Helical" evidence="1">
    <location>
        <begin position="155"/>
        <end position="178"/>
    </location>
</feature>
<name>A0ABW4H534_9LACO</name>
<keyword evidence="1" id="KW-0472">Membrane</keyword>
<dbReference type="Pfam" id="PF11188">
    <property type="entry name" value="DUF2975"/>
    <property type="match status" value="1"/>
</dbReference>
<organism evidence="2 3">
    <name type="scientific">Levilactobacillus fuyuanensis</name>
    <dbReference type="NCBI Taxonomy" id="2486022"/>
    <lineage>
        <taxon>Bacteria</taxon>
        <taxon>Bacillati</taxon>
        <taxon>Bacillota</taxon>
        <taxon>Bacilli</taxon>
        <taxon>Lactobacillales</taxon>
        <taxon>Lactobacillaceae</taxon>
        <taxon>Levilactobacillus</taxon>
    </lineage>
</organism>
<reference evidence="3" key="1">
    <citation type="journal article" date="2019" name="Int. J. Syst. Evol. Microbiol.">
        <title>The Global Catalogue of Microorganisms (GCM) 10K type strain sequencing project: providing services to taxonomists for standard genome sequencing and annotation.</title>
        <authorList>
            <consortium name="The Broad Institute Genomics Platform"/>
            <consortium name="The Broad Institute Genome Sequencing Center for Infectious Disease"/>
            <person name="Wu L."/>
            <person name="Ma J."/>
        </authorList>
    </citation>
    <scope>NUCLEOTIDE SEQUENCE [LARGE SCALE GENOMIC DNA]</scope>
    <source>
        <strain evidence="3">CCM 8906</strain>
    </source>
</reference>